<dbReference type="SUPFAM" id="SSF51445">
    <property type="entry name" value="(Trans)glycosidases"/>
    <property type="match status" value="1"/>
</dbReference>
<dbReference type="GO" id="GO:0004563">
    <property type="term" value="F:beta-N-acetylhexosaminidase activity"/>
    <property type="evidence" value="ECO:0007669"/>
    <property type="project" value="UniProtKB-EC"/>
</dbReference>
<dbReference type="EMBL" id="CP089984">
    <property type="protein sequence ID" value="WXB19074.1"/>
    <property type="molecule type" value="Genomic_DNA"/>
</dbReference>
<keyword evidence="6" id="KW-1185">Reference proteome</keyword>
<evidence type="ECO:0000313" key="6">
    <source>
        <dbReference type="Proteomes" id="UP001370348"/>
    </source>
</evidence>
<comment type="similarity">
    <text evidence="1">Belongs to the glycosyl hydrolase 3 family.</text>
</comment>
<evidence type="ECO:0000259" key="4">
    <source>
        <dbReference type="Pfam" id="PF00933"/>
    </source>
</evidence>
<name>A0ABZ2M968_9BACT</name>
<dbReference type="PANTHER" id="PTHR30480">
    <property type="entry name" value="BETA-HEXOSAMINIDASE-RELATED"/>
    <property type="match status" value="1"/>
</dbReference>
<dbReference type="Pfam" id="PF00933">
    <property type="entry name" value="Glyco_hydro_3"/>
    <property type="match status" value="1"/>
</dbReference>
<reference evidence="5 6" key="1">
    <citation type="submission" date="2021-12" db="EMBL/GenBank/DDBJ databases">
        <title>Discovery of the Pendulisporaceae a myxobacterial family with distinct sporulation behavior and unique specialized metabolism.</title>
        <authorList>
            <person name="Garcia R."/>
            <person name="Popoff A."/>
            <person name="Bader C.D."/>
            <person name="Loehr J."/>
            <person name="Walesch S."/>
            <person name="Walt C."/>
            <person name="Boldt J."/>
            <person name="Bunk B."/>
            <person name="Haeckl F.J.F.P.J."/>
            <person name="Gunesch A.P."/>
            <person name="Birkelbach J."/>
            <person name="Nuebel U."/>
            <person name="Pietschmann T."/>
            <person name="Bach T."/>
            <person name="Mueller R."/>
        </authorList>
    </citation>
    <scope>NUCLEOTIDE SEQUENCE [LARGE SCALE GENOMIC DNA]</scope>
    <source>
        <strain evidence="5 6">MSr11954</strain>
    </source>
</reference>
<evidence type="ECO:0000256" key="2">
    <source>
        <dbReference type="ARBA" id="ARBA00022801"/>
    </source>
</evidence>
<proteinExistence type="inferred from homology"/>
<organism evidence="5 6">
    <name type="scientific">Pendulispora albinea</name>
    <dbReference type="NCBI Taxonomy" id="2741071"/>
    <lineage>
        <taxon>Bacteria</taxon>
        <taxon>Pseudomonadati</taxon>
        <taxon>Myxococcota</taxon>
        <taxon>Myxococcia</taxon>
        <taxon>Myxococcales</taxon>
        <taxon>Sorangiineae</taxon>
        <taxon>Pendulisporaceae</taxon>
        <taxon>Pendulispora</taxon>
    </lineage>
</organism>
<dbReference type="InterPro" id="IPR050226">
    <property type="entry name" value="NagZ_Beta-hexosaminidase"/>
</dbReference>
<dbReference type="RefSeq" id="WP_394828697.1">
    <property type="nucleotide sequence ID" value="NZ_CP089984.1"/>
</dbReference>
<feature type="domain" description="Glycoside hydrolase family 3 N-terminal" evidence="4">
    <location>
        <begin position="24"/>
        <end position="323"/>
    </location>
</feature>
<gene>
    <name evidence="5" type="primary">nagZ</name>
    <name evidence="5" type="ORF">LZC94_17770</name>
</gene>
<keyword evidence="2 5" id="KW-0378">Hydrolase</keyword>
<dbReference type="Proteomes" id="UP001370348">
    <property type="component" value="Chromosome"/>
</dbReference>
<dbReference type="InterPro" id="IPR036962">
    <property type="entry name" value="Glyco_hydro_3_N_sf"/>
</dbReference>
<protein>
    <submittedName>
        <fullName evidence="5">Beta-N-acetylhexosaminidase</fullName>
        <ecNumber evidence="5">3.2.1.52</ecNumber>
    </submittedName>
</protein>
<sequence length="368" mass="38935">MTLAETCGQMILGGFAGTSLPSSYARALAAGERAGAILFRRNVTQDVLAVSELTASIRAAASPNATGSPIVAVDQEGGRVARLGPPVLTLPPAARLGATLNEAFVERVAEAQGSELMALGFTTSFAPVLDIHTHPDNPVIGDRAFGRTPETVTAMALAFARGLQKAGLFACGKHYPGHGDTEKDSHFDRPTVHGDRARLERVELAPFAAAARAGIAALMTAHVVYPALDDKPATLSKVICTDILRNQLGFRGALLSDDLEMKAVAALAPIDALAVDAVEAGCDLLLICANEEAQARAHEALVRRAEARSTFRLRCEEAQARVAVLRALPMRPEREREKLVQIVGGEKSRGVRNELEELAELAARGQTS</sequence>
<accession>A0ABZ2M968</accession>
<evidence type="ECO:0000313" key="5">
    <source>
        <dbReference type="EMBL" id="WXB19074.1"/>
    </source>
</evidence>
<dbReference type="InterPro" id="IPR001764">
    <property type="entry name" value="Glyco_hydro_3_N"/>
</dbReference>
<dbReference type="NCBIfam" id="NF003740">
    <property type="entry name" value="PRK05337.1"/>
    <property type="match status" value="1"/>
</dbReference>
<dbReference type="Gene3D" id="3.20.20.300">
    <property type="entry name" value="Glycoside hydrolase, family 3, N-terminal domain"/>
    <property type="match status" value="1"/>
</dbReference>
<evidence type="ECO:0000256" key="1">
    <source>
        <dbReference type="ARBA" id="ARBA00005336"/>
    </source>
</evidence>
<dbReference type="PANTHER" id="PTHR30480:SF16">
    <property type="entry name" value="GLYCOSIDE HYDROLASE FAMILY 3 DOMAIN PROTEIN"/>
    <property type="match status" value="1"/>
</dbReference>
<dbReference type="InterPro" id="IPR017853">
    <property type="entry name" value="GH"/>
</dbReference>
<evidence type="ECO:0000256" key="3">
    <source>
        <dbReference type="ARBA" id="ARBA00023295"/>
    </source>
</evidence>
<keyword evidence="3 5" id="KW-0326">Glycosidase</keyword>
<dbReference type="EC" id="3.2.1.52" evidence="5"/>